<dbReference type="SUPFAM" id="SSF51445">
    <property type="entry name" value="(Trans)glycosidases"/>
    <property type="match status" value="1"/>
</dbReference>
<protein>
    <submittedName>
        <fullName evidence="10">Oidioi.mRNA.OKI2018_I69.chr2.g4617.t1.cds</fullName>
    </submittedName>
</protein>
<dbReference type="CDD" id="cd06602">
    <property type="entry name" value="GH31_MGAM_SI_GAA"/>
    <property type="match status" value="1"/>
</dbReference>
<dbReference type="CDD" id="cd14752">
    <property type="entry name" value="GH31_N"/>
    <property type="match status" value="1"/>
</dbReference>
<evidence type="ECO:0000256" key="1">
    <source>
        <dbReference type="ARBA" id="ARBA00004370"/>
    </source>
</evidence>
<dbReference type="Pfam" id="PF21365">
    <property type="entry name" value="Glyco_hydro_31_3rd"/>
    <property type="match status" value="1"/>
</dbReference>
<dbReference type="Proteomes" id="UP001158576">
    <property type="component" value="Chromosome 2"/>
</dbReference>
<sequence length="833" mass="94392">MALFAVQFLFAVGLAQECGVEHYDCRPNTPTDEWDCMKSNCCWVPSDEKGAPWCTYTTGTDYTVVQHGLINPNSGFAKLTRIEHPTWPDTLLNLFYQIDRQTFSENSFVDRIQITDGSDSRHRHPETPVFTPNSTFVPSVNDGDKLGKDYFTGPLVFSDQFIEFSIPLDPETPVYGIGERRGPLVVPRDGWAHSIWTRDVPPIVDLNLYGDQPVFLIGNTGYIFWNSNGKQFQAFKDRMTIRAIGGMIDLFVIRGNSTENAVSIIQEIIGATYSPPEWAFGYHLCRWGYNSSAETWNVNQKMREAKMPQEVQWNDIDYMDGKKDFTFDPDAYGTLPQVIKDIHAQGQKYVVIIDPAISTQDNYLPYSNGIEEDIFIKDETGKPAVGEVWPGATVFPDFTHPGINNYWLEMFSYLYTQGVEFDGIWIDMNEPSNFVAGSSNGCPSSPLNSPKFELPVVDKSLFAKTLCPSYNQSAGTHYDLHNLYGLDESKATSYALKALNPDLKPFILSRSTALTSGRHTAHWTGDNFSKWEDLKYSITAMINLNIFGIKMAGVDVCGFQGPDADEEMCVRWHQMGVFLYSFFRNHNTIGAPGQEPFVWSKNGQHAIRIALEKRVQLVPYFTSTFANESMYIRPIWNSTIDTQFWVGEQIMVCPVLGPGMKNVECYFPKAGDWCNVYDTSVCFTVKSPGTLQIPTDPNRIPAFYPPETAMILQKKAMTLSEARKLPLDLVLNLKNGFANGEFIFDDGETDNSEFVKIKLFVENDQLKITCDASAESERLEAKLKRNFNLEKISVTGSYSYQQNKLRFRPDSFLLNKNLLQLTNFCETEFKMNL</sequence>
<evidence type="ECO:0000313" key="10">
    <source>
        <dbReference type="EMBL" id="CAG5110190.1"/>
    </source>
</evidence>
<dbReference type="Gene3D" id="3.20.20.80">
    <property type="entry name" value="Glycosidases"/>
    <property type="match status" value="1"/>
</dbReference>
<evidence type="ECO:0000256" key="7">
    <source>
        <dbReference type="SAM" id="SignalP"/>
    </source>
</evidence>
<gene>
    <name evidence="10" type="ORF">OKIOD_LOCUS13382</name>
</gene>
<organism evidence="10 11">
    <name type="scientific">Oikopleura dioica</name>
    <name type="common">Tunicate</name>
    <dbReference type="NCBI Taxonomy" id="34765"/>
    <lineage>
        <taxon>Eukaryota</taxon>
        <taxon>Metazoa</taxon>
        <taxon>Chordata</taxon>
        <taxon>Tunicata</taxon>
        <taxon>Appendicularia</taxon>
        <taxon>Copelata</taxon>
        <taxon>Oikopleuridae</taxon>
        <taxon>Oikopleura</taxon>
    </lineage>
</organism>
<evidence type="ECO:0000256" key="2">
    <source>
        <dbReference type="ARBA" id="ARBA00007806"/>
    </source>
</evidence>
<dbReference type="Gene3D" id="2.60.40.1760">
    <property type="entry name" value="glycosyl hydrolase (family 31)"/>
    <property type="match status" value="1"/>
</dbReference>
<keyword evidence="4" id="KW-0472">Membrane</keyword>
<dbReference type="Gene3D" id="2.60.40.1180">
    <property type="entry name" value="Golgi alpha-mannosidase II"/>
    <property type="match status" value="2"/>
</dbReference>
<reference evidence="10 11" key="1">
    <citation type="submission" date="2021-04" db="EMBL/GenBank/DDBJ databases">
        <authorList>
            <person name="Bliznina A."/>
        </authorList>
    </citation>
    <scope>NUCLEOTIDE SEQUENCE [LARGE SCALE GENOMIC DNA]</scope>
</reference>
<dbReference type="InterPro" id="IPR011013">
    <property type="entry name" value="Gal_mutarotase_sf_dom"/>
</dbReference>
<feature type="domain" description="Glycoside hydrolase family 31 TIM barrel" evidence="8">
    <location>
        <begin position="274"/>
        <end position="622"/>
    </location>
</feature>
<dbReference type="PANTHER" id="PTHR22762">
    <property type="entry name" value="ALPHA-GLUCOSIDASE"/>
    <property type="match status" value="1"/>
</dbReference>
<name>A0ABN7T4H1_OIKDI</name>
<dbReference type="InterPro" id="IPR013780">
    <property type="entry name" value="Glyco_hydro_b"/>
</dbReference>
<dbReference type="PROSITE" id="PS00129">
    <property type="entry name" value="GLYCOSYL_HYDROL_F31_1"/>
    <property type="match status" value="1"/>
</dbReference>
<dbReference type="InterPro" id="IPR030458">
    <property type="entry name" value="Glyco_hydro_31_AS"/>
</dbReference>
<dbReference type="InterPro" id="IPR017853">
    <property type="entry name" value="GH"/>
</dbReference>
<keyword evidence="3 6" id="KW-0378">Hydrolase</keyword>
<proteinExistence type="inferred from homology"/>
<accession>A0ABN7T4H1</accession>
<comment type="subcellular location">
    <subcellularLocation>
        <location evidence="1">Membrane</location>
    </subcellularLocation>
</comment>
<dbReference type="Pfam" id="PF01055">
    <property type="entry name" value="Glyco_hydro_31_2nd"/>
    <property type="match status" value="1"/>
</dbReference>
<dbReference type="PANTHER" id="PTHR22762:SF131">
    <property type="entry name" value="GLYCOSIDE HYDROLASE FAMILY 31 N-TERMINAL DOMAIN-CONTAINING PROTEIN"/>
    <property type="match status" value="1"/>
</dbReference>
<dbReference type="EMBL" id="OU015567">
    <property type="protein sequence ID" value="CAG5110190.1"/>
    <property type="molecule type" value="Genomic_DNA"/>
</dbReference>
<keyword evidence="7" id="KW-0732">Signal</keyword>
<dbReference type="SUPFAM" id="SSF51011">
    <property type="entry name" value="Glycosyl hydrolase domain"/>
    <property type="match status" value="1"/>
</dbReference>
<evidence type="ECO:0000313" key="11">
    <source>
        <dbReference type="Proteomes" id="UP001158576"/>
    </source>
</evidence>
<keyword evidence="5 6" id="KW-0326">Glycosidase</keyword>
<evidence type="ECO:0000256" key="3">
    <source>
        <dbReference type="ARBA" id="ARBA00022801"/>
    </source>
</evidence>
<evidence type="ECO:0000256" key="4">
    <source>
        <dbReference type="ARBA" id="ARBA00023136"/>
    </source>
</evidence>
<dbReference type="InterPro" id="IPR000322">
    <property type="entry name" value="Glyco_hydro_31_TIM"/>
</dbReference>
<comment type="similarity">
    <text evidence="2 6">Belongs to the glycosyl hydrolase 31 family.</text>
</comment>
<dbReference type="InterPro" id="IPR048395">
    <property type="entry name" value="Glyco_hydro_31_C"/>
</dbReference>
<dbReference type="SUPFAM" id="SSF74650">
    <property type="entry name" value="Galactose mutarotase-like"/>
    <property type="match status" value="1"/>
</dbReference>
<dbReference type="InterPro" id="IPR000519">
    <property type="entry name" value="P_trefoil_dom"/>
</dbReference>
<feature type="domain" description="Glycosyl hydrolase family 31 C-terminal" evidence="9">
    <location>
        <begin position="639"/>
        <end position="704"/>
    </location>
</feature>
<feature type="signal peptide" evidence="7">
    <location>
        <begin position="1"/>
        <end position="15"/>
    </location>
</feature>
<evidence type="ECO:0000256" key="6">
    <source>
        <dbReference type="RuleBase" id="RU361185"/>
    </source>
</evidence>
<dbReference type="CDD" id="cd00111">
    <property type="entry name" value="Trefoil"/>
    <property type="match status" value="1"/>
</dbReference>
<feature type="chain" id="PRO_5047083261" evidence="7">
    <location>
        <begin position="16"/>
        <end position="833"/>
    </location>
</feature>
<evidence type="ECO:0000259" key="9">
    <source>
        <dbReference type="Pfam" id="PF21365"/>
    </source>
</evidence>
<evidence type="ECO:0000256" key="5">
    <source>
        <dbReference type="ARBA" id="ARBA00023295"/>
    </source>
</evidence>
<evidence type="ECO:0000259" key="8">
    <source>
        <dbReference type="Pfam" id="PF01055"/>
    </source>
</evidence>
<keyword evidence="11" id="KW-1185">Reference proteome</keyword>